<name>A0ACC2PG57_9HYME</name>
<dbReference type="EMBL" id="CM056741">
    <property type="protein sequence ID" value="KAJ8682448.1"/>
    <property type="molecule type" value="Genomic_DNA"/>
</dbReference>
<accession>A0ACC2PG57</accession>
<gene>
    <name evidence="1" type="ORF">QAD02_018240</name>
</gene>
<reference evidence="1" key="1">
    <citation type="submission" date="2023-04" db="EMBL/GenBank/DDBJ databases">
        <title>A chromosome-level genome assembly of the parasitoid wasp Eretmocerus hayati.</title>
        <authorList>
            <person name="Zhong Y."/>
            <person name="Liu S."/>
            <person name="Liu Y."/>
        </authorList>
    </citation>
    <scope>NUCLEOTIDE SEQUENCE</scope>
    <source>
        <strain evidence="1">ZJU_SS_LIU_2023</strain>
    </source>
</reference>
<evidence type="ECO:0000313" key="1">
    <source>
        <dbReference type="EMBL" id="KAJ8682448.1"/>
    </source>
</evidence>
<comment type="caution">
    <text evidence="1">The sequence shown here is derived from an EMBL/GenBank/DDBJ whole genome shotgun (WGS) entry which is preliminary data.</text>
</comment>
<dbReference type="Proteomes" id="UP001239111">
    <property type="component" value="Chromosome 1"/>
</dbReference>
<keyword evidence="2" id="KW-1185">Reference proteome</keyword>
<evidence type="ECO:0000313" key="2">
    <source>
        <dbReference type="Proteomes" id="UP001239111"/>
    </source>
</evidence>
<organism evidence="1 2">
    <name type="scientific">Eretmocerus hayati</name>
    <dbReference type="NCBI Taxonomy" id="131215"/>
    <lineage>
        <taxon>Eukaryota</taxon>
        <taxon>Metazoa</taxon>
        <taxon>Ecdysozoa</taxon>
        <taxon>Arthropoda</taxon>
        <taxon>Hexapoda</taxon>
        <taxon>Insecta</taxon>
        <taxon>Pterygota</taxon>
        <taxon>Neoptera</taxon>
        <taxon>Endopterygota</taxon>
        <taxon>Hymenoptera</taxon>
        <taxon>Apocrita</taxon>
        <taxon>Proctotrupomorpha</taxon>
        <taxon>Chalcidoidea</taxon>
        <taxon>Aphelinidae</taxon>
        <taxon>Aphelininae</taxon>
        <taxon>Eretmocerus</taxon>
    </lineage>
</organism>
<sequence length="236" mass="27327">MEGEFEIWTVPLDVSGSNCTLYPTSARSVARIYNVTSIKLDPDLSLADICPDEMITSTPDTSMEFETSGTVYEGVEPSGRGESYHHLNVTELEMDWAVDDCVELSIPQDLDVILNQSYEVELSFVFRWDWSTLGYDVRKQLVPRMERPPSKEYAHGAKRFYYDEERLIVTHKANKWLSTKAPLYIEILMDLRSNPFLTIHKLVMRRSDVEPALLHMVTSHDLYYRWPAIEGKRETH</sequence>
<protein>
    <submittedName>
        <fullName evidence="1">Uncharacterized protein</fullName>
    </submittedName>
</protein>
<proteinExistence type="predicted"/>